<feature type="transmembrane region" description="Helical" evidence="3">
    <location>
        <begin position="134"/>
        <end position="157"/>
    </location>
</feature>
<comment type="caution">
    <text evidence="4">The sequence shown here is derived from an EMBL/GenBank/DDBJ whole genome shotgun (WGS) entry which is preliminary data.</text>
</comment>
<proteinExistence type="predicted"/>
<dbReference type="InterPro" id="IPR025519">
    <property type="entry name" value="DUF4407"/>
</dbReference>
<keyword evidence="3" id="KW-0472">Membrane</keyword>
<evidence type="ECO:0000256" key="1">
    <source>
        <dbReference type="SAM" id="Coils"/>
    </source>
</evidence>
<evidence type="ECO:0000256" key="2">
    <source>
        <dbReference type="SAM" id="MobiDB-lite"/>
    </source>
</evidence>
<protein>
    <submittedName>
        <fullName evidence="4">DUF4407 domain-containing protein</fullName>
    </submittedName>
</protein>
<name>A0ABV5M0D7_9ACTN</name>
<keyword evidence="3" id="KW-0812">Transmembrane</keyword>
<keyword evidence="3" id="KW-1133">Transmembrane helix</keyword>
<gene>
    <name evidence="4" type="ORF">ACFFTR_04345</name>
</gene>
<dbReference type="Pfam" id="PF14362">
    <property type="entry name" value="DUF4407"/>
    <property type="match status" value="1"/>
</dbReference>
<feature type="region of interest" description="Disordered" evidence="2">
    <location>
        <begin position="1"/>
        <end position="20"/>
    </location>
</feature>
<feature type="transmembrane region" description="Helical" evidence="3">
    <location>
        <begin position="96"/>
        <end position="114"/>
    </location>
</feature>
<accession>A0ABV5M0D7</accession>
<dbReference type="RefSeq" id="WP_223101065.1">
    <property type="nucleotide sequence ID" value="NZ_CP061913.1"/>
</dbReference>
<keyword evidence="1" id="KW-0175">Coiled coil</keyword>
<organism evidence="4 5">
    <name type="scientific">Dactylosporangium vinaceum</name>
    <dbReference type="NCBI Taxonomy" id="53362"/>
    <lineage>
        <taxon>Bacteria</taxon>
        <taxon>Bacillati</taxon>
        <taxon>Actinomycetota</taxon>
        <taxon>Actinomycetes</taxon>
        <taxon>Micromonosporales</taxon>
        <taxon>Micromonosporaceae</taxon>
        <taxon>Dactylosporangium</taxon>
    </lineage>
</organism>
<reference evidence="4 5" key="1">
    <citation type="submission" date="2024-09" db="EMBL/GenBank/DDBJ databases">
        <authorList>
            <person name="Sun Q."/>
            <person name="Mori K."/>
        </authorList>
    </citation>
    <scope>NUCLEOTIDE SEQUENCE [LARGE SCALE GENOMIC DNA]</scope>
    <source>
        <strain evidence="4 5">JCM 3307</strain>
    </source>
</reference>
<sequence>MTDDTLPIDEQPPPAPGVAAHEMTGHEELGADAAEAPPRWGPGRLLRLCTGVDESVLSGIASERPRYTAMGGVVFGTAAMAMGSMTYALMCVFDGFRLFTVGVVIVWGLFILSLDRWMMAGGPIRGGSGAWRKVVPRLMLSIALGVIVAEPLLLGVFHTAIQERVDRDRATEITDRESKLRDCNPTPGTPDATSPAVTGPACDGYRLVIDGSPESIQQELTATEASEKSMRANFDADAKTHADLQEKARLECNGTPGAGLTGNYGEGVNCKRLRKEADDFYAAHQMAENNQRLNQLTDKIKKLNEDLANARQHYADNRNVAIGKELDKIRARHKGVGLLERFAALHDLVGEDSYVQAAQWGLRIFLIVVDMLPVLLKAFTGETPYDRVVAEHVRRREELEKERTKTRLLQQRNVETYRRRRSDLQGHAWRRTLSQELRVQLGRVDADRQEMLAARERLLLRAALGPAIAPEDPEDTQELIIEPTPGGDR</sequence>
<feature type="transmembrane region" description="Helical" evidence="3">
    <location>
        <begin position="67"/>
        <end position="90"/>
    </location>
</feature>
<evidence type="ECO:0000313" key="5">
    <source>
        <dbReference type="Proteomes" id="UP001589608"/>
    </source>
</evidence>
<feature type="region of interest" description="Disordered" evidence="2">
    <location>
        <begin position="468"/>
        <end position="489"/>
    </location>
</feature>
<evidence type="ECO:0000313" key="4">
    <source>
        <dbReference type="EMBL" id="MFB9442316.1"/>
    </source>
</evidence>
<evidence type="ECO:0000256" key="3">
    <source>
        <dbReference type="SAM" id="Phobius"/>
    </source>
</evidence>
<dbReference type="EMBL" id="JBHMCA010000014">
    <property type="protein sequence ID" value="MFB9442316.1"/>
    <property type="molecule type" value="Genomic_DNA"/>
</dbReference>
<keyword evidence="5" id="KW-1185">Reference proteome</keyword>
<dbReference type="Proteomes" id="UP001589608">
    <property type="component" value="Unassembled WGS sequence"/>
</dbReference>
<feature type="coiled-coil region" evidence="1">
    <location>
        <begin position="270"/>
        <end position="320"/>
    </location>
</feature>